<evidence type="ECO:0000313" key="1">
    <source>
        <dbReference type="EMBL" id="KKM25750.1"/>
    </source>
</evidence>
<protein>
    <submittedName>
        <fullName evidence="1">Uncharacterized protein</fullName>
    </submittedName>
</protein>
<gene>
    <name evidence="1" type="ORF">LCGC14_1591830</name>
</gene>
<dbReference type="AlphaFoldDB" id="A0A0F9LE73"/>
<organism evidence="1">
    <name type="scientific">marine sediment metagenome</name>
    <dbReference type="NCBI Taxonomy" id="412755"/>
    <lineage>
        <taxon>unclassified sequences</taxon>
        <taxon>metagenomes</taxon>
        <taxon>ecological metagenomes</taxon>
    </lineage>
</organism>
<dbReference type="InterPro" id="IPR010992">
    <property type="entry name" value="IHF-like_DNA-bd_dom_sf"/>
</dbReference>
<accession>A0A0F9LE73</accession>
<comment type="caution">
    <text evidence="1">The sequence shown here is derived from an EMBL/GenBank/DDBJ whole genome shotgun (WGS) entry which is preliminary data.</text>
</comment>
<reference evidence="1" key="1">
    <citation type="journal article" date="2015" name="Nature">
        <title>Complex archaea that bridge the gap between prokaryotes and eukaryotes.</title>
        <authorList>
            <person name="Spang A."/>
            <person name="Saw J.H."/>
            <person name="Jorgensen S.L."/>
            <person name="Zaremba-Niedzwiedzka K."/>
            <person name="Martijn J."/>
            <person name="Lind A.E."/>
            <person name="van Eijk R."/>
            <person name="Schleper C."/>
            <person name="Guy L."/>
            <person name="Ettema T.J."/>
        </authorList>
    </citation>
    <scope>NUCLEOTIDE SEQUENCE</scope>
</reference>
<name>A0A0F9LE73_9ZZZZ</name>
<dbReference type="SUPFAM" id="SSF47729">
    <property type="entry name" value="IHF-like DNA-binding proteins"/>
    <property type="match status" value="1"/>
</dbReference>
<proteinExistence type="predicted"/>
<dbReference type="GO" id="GO:0003677">
    <property type="term" value="F:DNA binding"/>
    <property type="evidence" value="ECO:0007669"/>
    <property type="project" value="InterPro"/>
</dbReference>
<dbReference type="EMBL" id="LAZR01012649">
    <property type="protein sequence ID" value="KKM25750.1"/>
    <property type="molecule type" value="Genomic_DNA"/>
</dbReference>
<sequence length="84" mass="9928">MPRELDINRMRIYRTLAKKYGITMAEVDLAVSSQFSLVRKVIKAGNFEQIRLPFFGRFWVKAARKKYLDSLPKKKYLRKRGTST</sequence>